<dbReference type="GO" id="GO:0005886">
    <property type="term" value="C:plasma membrane"/>
    <property type="evidence" value="ECO:0007669"/>
    <property type="project" value="UniProtKB-SubCell"/>
</dbReference>
<dbReference type="GO" id="GO:0009252">
    <property type="term" value="P:peptidoglycan biosynthetic process"/>
    <property type="evidence" value="ECO:0007669"/>
    <property type="project" value="UniProtKB-KW"/>
</dbReference>
<keyword evidence="13" id="KW-0511">Multifunctional enzyme</keyword>
<keyword evidence="18" id="KW-0812">Transmembrane</keyword>
<dbReference type="AlphaFoldDB" id="A0A2M6IT81"/>
<evidence type="ECO:0000256" key="9">
    <source>
        <dbReference type="ARBA" id="ARBA00022801"/>
    </source>
</evidence>
<evidence type="ECO:0000313" key="21">
    <source>
        <dbReference type="EMBL" id="PIQ73113.1"/>
    </source>
</evidence>
<keyword evidence="14" id="KW-0961">Cell wall biogenesis/degradation</keyword>
<evidence type="ECO:0000256" key="16">
    <source>
        <dbReference type="ARBA" id="ARBA00049902"/>
    </source>
</evidence>
<feature type="domain" description="Glycosyl transferase family 51" evidence="20">
    <location>
        <begin position="76"/>
        <end position="250"/>
    </location>
</feature>
<dbReference type="NCBIfam" id="TIGR02074">
    <property type="entry name" value="PBP_1a_fam"/>
    <property type="match status" value="1"/>
</dbReference>
<evidence type="ECO:0000256" key="15">
    <source>
        <dbReference type="ARBA" id="ARBA00034000"/>
    </source>
</evidence>
<evidence type="ECO:0000256" key="17">
    <source>
        <dbReference type="SAM" id="MobiDB-lite"/>
    </source>
</evidence>
<dbReference type="GO" id="GO:0008955">
    <property type="term" value="F:peptidoglycan glycosyltransferase activity"/>
    <property type="evidence" value="ECO:0007669"/>
    <property type="project" value="UniProtKB-EC"/>
</dbReference>
<name>A0A2M6IT81_9BACT</name>
<dbReference type="GO" id="GO:0009002">
    <property type="term" value="F:serine-type D-Ala-D-Ala carboxypeptidase activity"/>
    <property type="evidence" value="ECO:0007669"/>
    <property type="project" value="UniProtKB-EC"/>
</dbReference>
<feature type="region of interest" description="Disordered" evidence="17">
    <location>
        <begin position="743"/>
        <end position="768"/>
    </location>
</feature>
<dbReference type="InterPro" id="IPR001460">
    <property type="entry name" value="PCN-bd_Tpept"/>
</dbReference>
<dbReference type="InterPro" id="IPR012338">
    <property type="entry name" value="Beta-lactam/transpept-like"/>
</dbReference>
<sequence length="847" mass="95203">MAYLPRQRSKKKILFFFPIPKKQVVIKYSIIGFVSLVIFGYIGAFLLFAWYGRDLPKPGKLSEARENSTIFYDRNGAVIYDMYKDKNRIPVKQDDIPDILKKATIAIEDKRFYEHKGISEIGILRAAFSSFLGNPQGGSTITQQLIKNVLLTSEHRLSRKIKEAILAYEVEKKYEKDEILSMYLNEAPYGGNYWGIGSASKGYFDKSPNDLNLVEAAFLSGLPQQPSVYSPFVGKENAWKGRTTDVLRRMREDNYINRDEEEKALEQLEKLKFSKNSLRMNAPHFVFYIRDQIEKDYGAGIFKSGIQIYTTLDLDLQKDAEEIVSSEISNLEDYDVGNGALVSMDPKTGEIITYVGSYDFSNEDYGKFDVVSQGLRQPGSTLKPIEYAVAFEKGYTASSVIMDVKTVFPNVGDEEDYVPVNYDGKYRGPVQLRFALGNSLNVPAVKLLGMIGIRDFLQLAYEMGLDSLEPTDKNMSNLGLSASLGGGETTLLNLTKAYSVFANEGKNVEPYGISEIKDFDGKQIYKKKKQSTSEILSPEICFLISHILSDNNARFETFGSNSFLNIPGNTVAVKSGTTDDKRDNWTVGYTKDIVLGVWVGNNDNSKMNQQIASGATGASPIWHAAMRSLLAKYEDGIMDKPDKVNAIEIDSFLGGLPKDGIGTRTEYYIEGTEPTEISSYYQKIKISKSNGKLANDIEIKSGNYEEKDYYLITESDPISGDGVNRWQDAIDAWAREMEDEKYHYPTETSDSNSDDVVVSYQSPSNKSRVNTNDVEIKVKITSLEKIKETKIYVDGEERKVISGNRDSISEKINIDNGKHTIRVESRNEKDKSGSSEIKISINEEYQD</sequence>
<comment type="similarity">
    <text evidence="3">In the N-terminal section; belongs to the glycosyltransferase 51 family.</text>
</comment>
<keyword evidence="18" id="KW-1133">Transmembrane helix</keyword>
<dbReference type="EMBL" id="PCVM01000101">
    <property type="protein sequence ID" value="PIQ73113.1"/>
    <property type="molecule type" value="Genomic_DNA"/>
</dbReference>
<evidence type="ECO:0000256" key="10">
    <source>
        <dbReference type="ARBA" id="ARBA00022960"/>
    </source>
</evidence>
<dbReference type="InterPro" id="IPR050396">
    <property type="entry name" value="Glycosyltr_51/Transpeptidase"/>
</dbReference>
<protein>
    <submittedName>
        <fullName evidence="21">Uncharacterized protein</fullName>
    </submittedName>
</protein>
<dbReference type="Pfam" id="PF00912">
    <property type="entry name" value="Transgly"/>
    <property type="match status" value="1"/>
</dbReference>
<evidence type="ECO:0000313" key="22">
    <source>
        <dbReference type="Proteomes" id="UP000231056"/>
    </source>
</evidence>
<comment type="caution">
    <text evidence="21">The sequence shown here is derived from an EMBL/GenBank/DDBJ whole genome shotgun (WGS) entry which is preliminary data.</text>
</comment>
<dbReference type="GO" id="GO:0008360">
    <property type="term" value="P:regulation of cell shape"/>
    <property type="evidence" value="ECO:0007669"/>
    <property type="project" value="UniProtKB-KW"/>
</dbReference>
<proteinExistence type="inferred from homology"/>
<evidence type="ECO:0000256" key="8">
    <source>
        <dbReference type="ARBA" id="ARBA00022679"/>
    </source>
</evidence>
<evidence type="ECO:0000256" key="18">
    <source>
        <dbReference type="SAM" id="Phobius"/>
    </source>
</evidence>
<evidence type="ECO:0000256" key="6">
    <source>
        <dbReference type="ARBA" id="ARBA00022670"/>
    </source>
</evidence>
<dbReference type="PANTHER" id="PTHR32282">
    <property type="entry name" value="BINDING PROTEIN TRANSPEPTIDASE, PUTATIVE-RELATED"/>
    <property type="match status" value="1"/>
</dbReference>
<keyword evidence="5" id="KW-0121">Carboxypeptidase</keyword>
<dbReference type="GO" id="GO:0030288">
    <property type="term" value="C:outer membrane-bounded periplasmic space"/>
    <property type="evidence" value="ECO:0007669"/>
    <property type="project" value="TreeGrafter"/>
</dbReference>
<evidence type="ECO:0000256" key="7">
    <source>
        <dbReference type="ARBA" id="ARBA00022676"/>
    </source>
</evidence>
<keyword evidence="12 18" id="KW-0472">Membrane</keyword>
<dbReference type="Gene3D" id="1.10.3810.10">
    <property type="entry name" value="Biosynthetic peptidoglycan transglycosylase-like"/>
    <property type="match status" value="1"/>
</dbReference>
<dbReference type="InterPro" id="IPR036950">
    <property type="entry name" value="PBP_transglycosylase"/>
</dbReference>
<evidence type="ECO:0000256" key="14">
    <source>
        <dbReference type="ARBA" id="ARBA00023316"/>
    </source>
</evidence>
<evidence type="ECO:0000256" key="4">
    <source>
        <dbReference type="ARBA" id="ARBA00022475"/>
    </source>
</evidence>
<evidence type="ECO:0000259" key="19">
    <source>
        <dbReference type="Pfam" id="PF00905"/>
    </source>
</evidence>
<keyword evidence="8" id="KW-0808">Transferase</keyword>
<organism evidence="21 22">
    <name type="scientific">Candidatus Roizmanbacteria bacterium CG11_big_fil_rev_8_21_14_0_20_36_8</name>
    <dbReference type="NCBI Taxonomy" id="1974856"/>
    <lineage>
        <taxon>Bacteria</taxon>
        <taxon>Candidatus Roizmaniibacteriota</taxon>
    </lineage>
</organism>
<comment type="catalytic activity">
    <reaction evidence="16">
        <text>[GlcNAc-(1-&gt;4)-Mur2Ac(oyl-L-Ala-gamma-D-Glu-L-Lys-D-Ala-D-Ala)](n)-di-trans,octa-cis-undecaprenyl diphosphate + beta-D-GlcNAc-(1-&gt;4)-Mur2Ac(oyl-L-Ala-gamma-D-Glu-L-Lys-D-Ala-D-Ala)-di-trans,octa-cis-undecaprenyl diphosphate = [GlcNAc-(1-&gt;4)-Mur2Ac(oyl-L-Ala-gamma-D-Glu-L-Lys-D-Ala-D-Ala)](n+1)-di-trans,octa-cis-undecaprenyl diphosphate + di-trans,octa-cis-undecaprenyl diphosphate + H(+)</text>
        <dbReference type="Rhea" id="RHEA:23708"/>
        <dbReference type="Rhea" id="RHEA-COMP:9602"/>
        <dbReference type="Rhea" id="RHEA-COMP:9603"/>
        <dbReference type="ChEBI" id="CHEBI:15378"/>
        <dbReference type="ChEBI" id="CHEBI:58405"/>
        <dbReference type="ChEBI" id="CHEBI:60033"/>
        <dbReference type="ChEBI" id="CHEBI:78435"/>
        <dbReference type="EC" id="2.4.99.28"/>
    </reaction>
</comment>
<evidence type="ECO:0000256" key="13">
    <source>
        <dbReference type="ARBA" id="ARBA00023268"/>
    </source>
</evidence>
<dbReference type="InterPro" id="IPR001264">
    <property type="entry name" value="Glyco_trans_51"/>
</dbReference>
<keyword evidence="11" id="KW-0573">Peptidoglycan synthesis</keyword>
<evidence type="ECO:0000256" key="5">
    <source>
        <dbReference type="ARBA" id="ARBA00022645"/>
    </source>
</evidence>
<feature type="region of interest" description="Disordered" evidence="17">
    <location>
        <begin position="819"/>
        <end position="847"/>
    </location>
</feature>
<keyword evidence="6" id="KW-0645">Protease</keyword>
<dbReference type="Pfam" id="PF00905">
    <property type="entry name" value="Transpeptidase"/>
    <property type="match status" value="1"/>
</dbReference>
<comment type="subcellular location">
    <subcellularLocation>
        <location evidence="1">Cell membrane</location>
    </subcellularLocation>
</comment>
<dbReference type="SUPFAM" id="SSF53955">
    <property type="entry name" value="Lysozyme-like"/>
    <property type="match status" value="1"/>
</dbReference>
<gene>
    <name evidence="21" type="ORF">COV58_04240</name>
</gene>
<evidence type="ECO:0000256" key="12">
    <source>
        <dbReference type="ARBA" id="ARBA00023136"/>
    </source>
</evidence>
<keyword evidence="10" id="KW-0133">Cell shape</keyword>
<keyword evidence="9" id="KW-0378">Hydrolase</keyword>
<feature type="domain" description="Penicillin-binding protein transpeptidase" evidence="19">
    <location>
        <begin position="339"/>
        <end position="606"/>
    </location>
</feature>
<dbReference type="GO" id="GO:0071555">
    <property type="term" value="P:cell wall organization"/>
    <property type="evidence" value="ECO:0007669"/>
    <property type="project" value="UniProtKB-KW"/>
</dbReference>
<evidence type="ECO:0000256" key="2">
    <source>
        <dbReference type="ARBA" id="ARBA00007090"/>
    </source>
</evidence>
<comment type="catalytic activity">
    <reaction evidence="15">
        <text>Preferential cleavage: (Ac)2-L-Lys-D-Ala-|-D-Ala. Also transpeptidation of peptidyl-alanyl moieties that are N-acyl substituents of D-alanine.</text>
        <dbReference type="EC" id="3.4.16.4"/>
    </reaction>
</comment>
<dbReference type="Gene3D" id="3.40.710.10">
    <property type="entry name" value="DD-peptidase/beta-lactamase superfamily"/>
    <property type="match status" value="1"/>
</dbReference>
<dbReference type="PANTHER" id="PTHR32282:SF11">
    <property type="entry name" value="PENICILLIN-BINDING PROTEIN 1B"/>
    <property type="match status" value="1"/>
</dbReference>
<feature type="transmembrane region" description="Helical" evidence="18">
    <location>
        <begin position="30"/>
        <end position="51"/>
    </location>
</feature>
<evidence type="ECO:0000256" key="11">
    <source>
        <dbReference type="ARBA" id="ARBA00022984"/>
    </source>
</evidence>
<keyword evidence="4" id="KW-1003">Cell membrane</keyword>
<comment type="similarity">
    <text evidence="2">In the C-terminal section; belongs to the transpeptidase family.</text>
</comment>
<evidence type="ECO:0000259" key="20">
    <source>
        <dbReference type="Pfam" id="PF00912"/>
    </source>
</evidence>
<feature type="compositionally biased region" description="Low complexity" evidence="17">
    <location>
        <begin position="749"/>
        <end position="759"/>
    </location>
</feature>
<dbReference type="SUPFAM" id="SSF56601">
    <property type="entry name" value="beta-lactamase/transpeptidase-like"/>
    <property type="match status" value="1"/>
</dbReference>
<dbReference type="Proteomes" id="UP000231056">
    <property type="component" value="Unassembled WGS sequence"/>
</dbReference>
<dbReference type="InterPro" id="IPR023346">
    <property type="entry name" value="Lysozyme-like_dom_sf"/>
</dbReference>
<dbReference type="GO" id="GO:0008658">
    <property type="term" value="F:penicillin binding"/>
    <property type="evidence" value="ECO:0007669"/>
    <property type="project" value="InterPro"/>
</dbReference>
<keyword evidence="7" id="KW-0328">Glycosyltransferase</keyword>
<reference evidence="21 22" key="1">
    <citation type="submission" date="2017-09" db="EMBL/GenBank/DDBJ databases">
        <title>Depth-based differentiation of microbial function through sediment-hosted aquifers and enrichment of novel symbionts in the deep terrestrial subsurface.</title>
        <authorList>
            <person name="Probst A.J."/>
            <person name="Ladd B."/>
            <person name="Jarett J.K."/>
            <person name="Geller-Mcgrath D.E."/>
            <person name="Sieber C.M."/>
            <person name="Emerson J.B."/>
            <person name="Anantharaman K."/>
            <person name="Thomas B.C."/>
            <person name="Malmstrom R."/>
            <person name="Stieglmeier M."/>
            <person name="Klingl A."/>
            <person name="Woyke T."/>
            <person name="Ryan C.M."/>
            <person name="Banfield J.F."/>
        </authorList>
    </citation>
    <scope>NUCLEOTIDE SEQUENCE [LARGE SCALE GENOMIC DNA]</scope>
    <source>
        <strain evidence="21">CG11_big_fil_rev_8_21_14_0_20_36_8</strain>
    </source>
</reference>
<feature type="compositionally biased region" description="Basic and acidic residues" evidence="17">
    <location>
        <begin position="819"/>
        <end position="833"/>
    </location>
</feature>
<dbReference type="GO" id="GO:0006508">
    <property type="term" value="P:proteolysis"/>
    <property type="evidence" value="ECO:0007669"/>
    <property type="project" value="UniProtKB-KW"/>
</dbReference>
<evidence type="ECO:0000256" key="1">
    <source>
        <dbReference type="ARBA" id="ARBA00004236"/>
    </source>
</evidence>
<dbReference type="FunFam" id="1.10.3810.10:FF:000001">
    <property type="entry name" value="Penicillin-binding protein 1A"/>
    <property type="match status" value="1"/>
</dbReference>
<evidence type="ECO:0000256" key="3">
    <source>
        <dbReference type="ARBA" id="ARBA00007739"/>
    </source>
</evidence>
<accession>A0A2M6IT81</accession>